<evidence type="ECO:0000256" key="6">
    <source>
        <dbReference type="SAM" id="Phobius"/>
    </source>
</evidence>
<name>A0ABR4HYJ1_9EURO</name>
<gene>
    <name evidence="7" type="ORF">BDW59DRAFT_181406</name>
</gene>
<protein>
    <submittedName>
        <fullName evidence="7">Amino acid permease-domain-containing protein</fullName>
    </submittedName>
</protein>
<dbReference type="InterPro" id="IPR002293">
    <property type="entry name" value="AA/rel_permease1"/>
</dbReference>
<feature type="transmembrane region" description="Helical" evidence="6">
    <location>
        <begin position="264"/>
        <end position="285"/>
    </location>
</feature>
<evidence type="ECO:0000256" key="3">
    <source>
        <dbReference type="ARBA" id="ARBA00022989"/>
    </source>
</evidence>
<keyword evidence="3 6" id="KW-1133">Transmembrane helix</keyword>
<dbReference type="InterPro" id="IPR050598">
    <property type="entry name" value="AminoAcid_Transporter"/>
</dbReference>
<evidence type="ECO:0000313" key="7">
    <source>
        <dbReference type="EMBL" id="KAL2820553.1"/>
    </source>
</evidence>
<evidence type="ECO:0000256" key="2">
    <source>
        <dbReference type="ARBA" id="ARBA00022692"/>
    </source>
</evidence>
<organism evidence="7 8">
    <name type="scientific">Aspergillus cavernicola</name>
    <dbReference type="NCBI Taxonomy" id="176166"/>
    <lineage>
        <taxon>Eukaryota</taxon>
        <taxon>Fungi</taxon>
        <taxon>Dikarya</taxon>
        <taxon>Ascomycota</taxon>
        <taxon>Pezizomycotina</taxon>
        <taxon>Eurotiomycetes</taxon>
        <taxon>Eurotiomycetidae</taxon>
        <taxon>Eurotiales</taxon>
        <taxon>Aspergillaceae</taxon>
        <taxon>Aspergillus</taxon>
        <taxon>Aspergillus subgen. Nidulantes</taxon>
    </lineage>
</organism>
<dbReference type="Pfam" id="PF13520">
    <property type="entry name" value="AA_permease_2"/>
    <property type="match status" value="1"/>
</dbReference>
<feature type="transmembrane region" description="Helical" evidence="6">
    <location>
        <begin position="376"/>
        <end position="394"/>
    </location>
</feature>
<evidence type="ECO:0000256" key="1">
    <source>
        <dbReference type="ARBA" id="ARBA00004141"/>
    </source>
</evidence>
<proteinExistence type="predicted"/>
<dbReference type="PIRSF" id="PIRSF006060">
    <property type="entry name" value="AA_transporter"/>
    <property type="match status" value="1"/>
</dbReference>
<dbReference type="Gene3D" id="1.20.1740.10">
    <property type="entry name" value="Amino acid/polyamine transporter I"/>
    <property type="match status" value="1"/>
</dbReference>
<dbReference type="PANTHER" id="PTHR11785">
    <property type="entry name" value="AMINO ACID TRANSPORTER"/>
    <property type="match status" value="1"/>
</dbReference>
<keyword evidence="2 6" id="KW-0812">Transmembrane</keyword>
<feature type="transmembrane region" description="Helical" evidence="6">
    <location>
        <begin position="179"/>
        <end position="197"/>
    </location>
</feature>
<evidence type="ECO:0000313" key="8">
    <source>
        <dbReference type="Proteomes" id="UP001610335"/>
    </source>
</evidence>
<reference evidence="7 8" key="1">
    <citation type="submission" date="2024-07" db="EMBL/GenBank/DDBJ databases">
        <title>Section-level genome sequencing and comparative genomics of Aspergillus sections Usti and Cavernicolus.</title>
        <authorList>
            <consortium name="Lawrence Berkeley National Laboratory"/>
            <person name="Nybo J.L."/>
            <person name="Vesth T.C."/>
            <person name="Theobald S."/>
            <person name="Frisvad J.C."/>
            <person name="Larsen T.O."/>
            <person name="Kjaerboelling I."/>
            <person name="Rothschild-Mancinelli K."/>
            <person name="Lyhne E.K."/>
            <person name="Kogle M.E."/>
            <person name="Barry K."/>
            <person name="Clum A."/>
            <person name="Na H."/>
            <person name="Ledsgaard L."/>
            <person name="Lin J."/>
            <person name="Lipzen A."/>
            <person name="Kuo A."/>
            <person name="Riley R."/>
            <person name="Mondo S."/>
            <person name="LaButti K."/>
            <person name="Haridas S."/>
            <person name="Pangalinan J."/>
            <person name="Salamov A.A."/>
            <person name="Simmons B.A."/>
            <person name="Magnuson J.K."/>
            <person name="Chen J."/>
            <person name="Drula E."/>
            <person name="Henrissat B."/>
            <person name="Wiebenga A."/>
            <person name="Lubbers R.J."/>
            <person name="Gomes A.C."/>
            <person name="Makela M.R."/>
            <person name="Stajich J."/>
            <person name="Grigoriev I.V."/>
            <person name="Mortensen U.H."/>
            <person name="De vries R.P."/>
            <person name="Baker S.E."/>
            <person name="Andersen M.R."/>
        </authorList>
    </citation>
    <scope>NUCLEOTIDE SEQUENCE [LARGE SCALE GENOMIC DNA]</scope>
    <source>
        <strain evidence="7 8">CBS 600.67</strain>
    </source>
</reference>
<comment type="subcellular location">
    <subcellularLocation>
        <location evidence="1">Membrane</location>
        <topology evidence="1">Multi-pass membrane protein</topology>
    </subcellularLocation>
</comment>
<feature type="transmembrane region" description="Helical" evidence="6">
    <location>
        <begin position="317"/>
        <end position="338"/>
    </location>
</feature>
<feature type="region of interest" description="Disordered" evidence="5">
    <location>
        <begin position="1"/>
        <end position="28"/>
    </location>
</feature>
<feature type="compositionally biased region" description="Basic and acidic residues" evidence="5">
    <location>
        <begin position="1"/>
        <end position="10"/>
    </location>
</feature>
<dbReference type="Proteomes" id="UP001610335">
    <property type="component" value="Unassembled WGS sequence"/>
</dbReference>
<comment type="caution">
    <text evidence="7">The sequence shown here is derived from an EMBL/GenBank/DDBJ whole genome shotgun (WGS) entry which is preliminary data.</text>
</comment>
<feature type="transmembrane region" description="Helical" evidence="6">
    <location>
        <begin position="451"/>
        <end position="472"/>
    </location>
</feature>
<feature type="transmembrane region" description="Helical" evidence="6">
    <location>
        <begin position="106"/>
        <end position="127"/>
    </location>
</feature>
<feature type="transmembrane region" description="Helical" evidence="6">
    <location>
        <begin position="65"/>
        <end position="86"/>
    </location>
</feature>
<feature type="transmembrane region" description="Helical" evidence="6">
    <location>
        <begin position="492"/>
        <end position="515"/>
    </location>
</feature>
<dbReference type="PANTHER" id="PTHR11785:SF382">
    <property type="entry name" value="LOW-AFFINITY METHIONINE PERMEASE"/>
    <property type="match status" value="1"/>
</dbReference>
<feature type="transmembrane region" description="Helical" evidence="6">
    <location>
        <begin position="148"/>
        <end position="167"/>
    </location>
</feature>
<keyword evidence="4 6" id="KW-0472">Membrane</keyword>
<accession>A0ABR4HYJ1</accession>
<dbReference type="EMBL" id="JBFXLS010000069">
    <property type="protein sequence ID" value="KAL2820553.1"/>
    <property type="molecule type" value="Genomic_DNA"/>
</dbReference>
<evidence type="ECO:0000256" key="4">
    <source>
        <dbReference type="ARBA" id="ARBA00023136"/>
    </source>
</evidence>
<evidence type="ECO:0000256" key="5">
    <source>
        <dbReference type="SAM" id="MobiDB-lite"/>
    </source>
</evidence>
<feature type="transmembrane region" description="Helical" evidence="6">
    <location>
        <begin position="400"/>
        <end position="419"/>
    </location>
</feature>
<sequence length="597" mass="66236">MDHAEAHAEPAHQPSAVSASERSERFTPQKPLGRCDVACLIINKMIGGGIFVSPSIVAHLTGNKVAALFLWVFGGLYSFCSIYIYLEYGLAWPYNGGEFIYISKIFPVPPLLFACSFAWAFIAFATSTTNSITFAHYINPNKAEDPDVWFTKFFACVIVVAVSALHYRFVNIGIAANNLLAVFKVSFLAILIVGGIVESFRQGGSLPGLGDYPTQHGTSSVTNYALAILQVLYSYQGWENANYVTSEIRGEGVEKKRILKAGGLAAITIVVTLYISFNLVLFFVLDLKSITDSVGNVTADYAITVFRSSHETMASHAIYVCIALAAAGNIIGVSFTRARVNRVIAQHRLIPFHRFFAKSSKYGTTQWDHLGTPTGGLVLQALVTCVTIACVDPFRTILNLSTYGHAVACLILGIGVLFIRKRMDQYETKDADPIGAGYTTPWHFQVMKRPLIRYLAVIFSTVANAYLIIIPFKPTSNPDGTHPATPSWVQPTIVIVVYAIGAIVALYIITFVPVLDFRQSTCDIRQNPEDRGRFVDYNDRRWIIRYLNLRGDSRKTVETLFTPRSWENIKERLLTNDEAKTAQELRQRHPLREVVTG</sequence>
<keyword evidence="8" id="KW-1185">Reference proteome</keyword>